<keyword evidence="2" id="KW-1185">Reference proteome</keyword>
<dbReference type="AlphaFoldDB" id="A0A371D4L7"/>
<proteinExistence type="predicted"/>
<evidence type="ECO:0000313" key="1">
    <source>
        <dbReference type="EMBL" id="RDX47497.1"/>
    </source>
</evidence>
<dbReference type="EMBL" id="KZ857418">
    <property type="protein sequence ID" value="RDX47497.1"/>
    <property type="molecule type" value="Genomic_DNA"/>
</dbReference>
<dbReference type="Proteomes" id="UP000256964">
    <property type="component" value="Unassembled WGS sequence"/>
</dbReference>
<sequence length="72" mass="7639">MACSRTTMSPQKRTKAESCVSSLTAIATPLGHAHRRAAFSCGELRFVRVVVTVPLNIQKSALEAVPTALASI</sequence>
<accession>A0A371D4L7</accession>
<gene>
    <name evidence="1" type="ORF">OH76DRAFT_767811</name>
</gene>
<evidence type="ECO:0000313" key="2">
    <source>
        <dbReference type="Proteomes" id="UP000256964"/>
    </source>
</evidence>
<reference evidence="1 2" key="1">
    <citation type="journal article" date="2018" name="Biotechnol. Biofuels">
        <title>Integrative visual omics of the white-rot fungus Polyporus brumalis exposes the biotechnological potential of its oxidative enzymes for delignifying raw plant biomass.</title>
        <authorList>
            <person name="Miyauchi S."/>
            <person name="Rancon A."/>
            <person name="Drula E."/>
            <person name="Hage H."/>
            <person name="Chaduli D."/>
            <person name="Favel A."/>
            <person name="Grisel S."/>
            <person name="Henrissat B."/>
            <person name="Herpoel-Gimbert I."/>
            <person name="Ruiz-Duenas F.J."/>
            <person name="Chevret D."/>
            <person name="Hainaut M."/>
            <person name="Lin J."/>
            <person name="Wang M."/>
            <person name="Pangilinan J."/>
            <person name="Lipzen A."/>
            <person name="Lesage-Meessen L."/>
            <person name="Navarro D."/>
            <person name="Riley R."/>
            <person name="Grigoriev I.V."/>
            <person name="Zhou S."/>
            <person name="Raouche S."/>
            <person name="Rosso M.N."/>
        </authorList>
    </citation>
    <scope>NUCLEOTIDE SEQUENCE [LARGE SCALE GENOMIC DNA]</scope>
    <source>
        <strain evidence="1 2">BRFM 1820</strain>
    </source>
</reference>
<name>A0A371D4L7_9APHY</name>
<protein>
    <submittedName>
        <fullName evidence="1">Uncharacterized protein</fullName>
    </submittedName>
</protein>
<organism evidence="1 2">
    <name type="scientific">Lentinus brumalis</name>
    <dbReference type="NCBI Taxonomy" id="2498619"/>
    <lineage>
        <taxon>Eukaryota</taxon>
        <taxon>Fungi</taxon>
        <taxon>Dikarya</taxon>
        <taxon>Basidiomycota</taxon>
        <taxon>Agaricomycotina</taxon>
        <taxon>Agaricomycetes</taxon>
        <taxon>Polyporales</taxon>
        <taxon>Polyporaceae</taxon>
        <taxon>Lentinus</taxon>
    </lineage>
</organism>